<evidence type="ECO:0000256" key="9">
    <source>
        <dbReference type="ARBA" id="ARBA00022909"/>
    </source>
</evidence>
<keyword evidence="5" id="KW-0808">Transferase</keyword>
<evidence type="ECO:0000313" key="14">
    <source>
        <dbReference type="EMBL" id="GHH45943.1"/>
    </source>
</evidence>
<reference evidence="14" key="1">
    <citation type="journal article" date="2014" name="Int. J. Syst. Evol. Microbiol.">
        <title>Complete genome sequence of Corynebacterium casei LMG S-19264T (=DSM 44701T), isolated from a smear-ripened cheese.</title>
        <authorList>
            <consortium name="US DOE Joint Genome Institute (JGI-PGF)"/>
            <person name="Walter F."/>
            <person name="Albersmeier A."/>
            <person name="Kalinowski J."/>
            <person name="Ruckert C."/>
        </authorList>
    </citation>
    <scope>NUCLEOTIDE SEQUENCE</scope>
    <source>
        <strain evidence="14">JCM 13306</strain>
    </source>
</reference>
<comment type="similarity">
    <text evidence="2">Belongs to the HPPK family.</text>
</comment>
<feature type="domain" description="7,8-dihydro-6-hydroxymethylpterin-pyrophosphokinase" evidence="13">
    <location>
        <begin position="90"/>
        <end position="101"/>
    </location>
</feature>
<evidence type="ECO:0000256" key="3">
    <source>
        <dbReference type="ARBA" id="ARBA00013253"/>
    </source>
</evidence>
<dbReference type="SUPFAM" id="SSF55083">
    <property type="entry name" value="6-hydroxymethyl-7,8-dihydropterin pyrophosphokinase, HPPK"/>
    <property type="match status" value="1"/>
</dbReference>
<dbReference type="GO" id="GO:0003848">
    <property type="term" value="F:2-amino-4-hydroxy-6-hydroxymethyldihydropteridine diphosphokinase activity"/>
    <property type="evidence" value="ECO:0007669"/>
    <property type="project" value="UniProtKB-EC"/>
</dbReference>
<gene>
    <name evidence="14" type="ORF">GCM10009090_00030</name>
</gene>
<evidence type="ECO:0000256" key="8">
    <source>
        <dbReference type="ARBA" id="ARBA00022840"/>
    </source>
</evidence>
<proteinExistence type="inferred from homology"/>
<keyword evidence="6" id="KW-0547">Nucleotide-binding</keyword>
<dbReference type="PROSITE" id="PS00794">
    <property type="entry name" value="HPPK"/>
    <property type="match status" value="1"/>
</dbReference>
<dbReference type="PANTHER" id="PTHR43071">
    <property type="entry name" value="2-AMINO-4-HYDROXY-6-HYDROXYMETHYLDIHYDROPTERIDINE PYROPHOSPHOKINASE"/>
    <property type="match status" value="1"/>
</dbReference>
<dbReference type="GO" id="GO:0005524">
    <property type="term" value="F:ATP binding"/>
    <property type="evidence" value="ECO:0007669"/>
    <property type="project" value="UniProtKB-KW"/>
</dbReference>
<keyword evidence="7" id="KW-0418">Kinase</keyword>
<evidence type="ECO:0000256" key="12">
    <source>
        <dbReference type="ARBA" id="ARBA00033413"/>
    </source>
</evidence>
<evidence type="ECO:0000256" key="10">
    <source>
        <dbReference type="ARBA" id="ARBA00029409"/>
    </source>
</evidence>
<evidence type="ECO:0000256" key="1">
    <source>
        <dbReference type="ARBA" id="ARBA00005051"/>
    </source>
</evidence>
<dbReference type="InterPro" id="IPR035907">
    <property type="entry name" value="Hppk_sf"/>
</dbReference>
<dbReference type="NCBIfam" id="TIGR01498">
    <property type="entry name" value="folK"/>
    <property type="match status" value="1"/>
</dbReference>
<dbReference type="Gene3D" id="3.30.70.560">
    <property type="entry name" value="7,8-Dihydro-6-hydroxymethylpterin-pyrophosphokinase HPPK"/>
    <property type="match status" value="1"/>
</dbReference>
<dbReference type="RefSeq" id="WP_434028261.1">
    <property type="nucleotide sequence ID" value="NZ_BNBA01000001.1"/>
</dbReference>
<comment type="caution">
    <text evidence="14">The sequence shown here is derived from an EMBL/GenBank/DDBJ whole genome shotgun (WGS) entry which is preliminary data.</text>
</comment>
<sequence>MVRACIGLGANLGDAPAAVRQALAALAALPRTRLVAASRLYRTPAWGREDQPDFINAAALVETGLAAEPLLDALLGIERRFGRIRLPGERWGPRTLDLDLLLYGERRIGLPRLQVPHPHLHERAFALVPLAEVAPEAMIPGHGTVKSVLAGIDACGIEPIG</sequence>
<comment type="function">
    <text evidence="10">Catalyzes the transfer of pyrophosphate from adenosine triphosphate (ATP) to 6-hydroxymethyl-7,8-dihydropterin, an enzymatic step in folate biosynthesis pathway.</text>
</comment>
<dbReference type="CDD" id="cd00483">
    <property type="entry name" value="HPPK"/>
    <property type="match status" value="1"/>
</dbReference>
<protein>
    <recommendedName>
        <fullName evidence="4">2-amino-4-hydroxy-6-hydroxymethyldihydropteridine pyrophosphokinase</fullName>
        <ecNumber evidence="3">2.7.6.3</ecNumber>
    </recommendedName>
    <alternativeName>
        <fullName evidence="11">6-hydroxymethyl-7,8-dihydropterin pyrophosphokinase</fullName>
    </alternativeName>
    <alternativeName>
        <fullName evidence="12">7,8-dihydro-6-hydroxymethylpterin-pyrophosphokinase</fullName>
    </alternativeName>
</protein>
<dbReference type="Proteomes" id="UP000623958">
    <property type="component" value="Unassembled WGS sequence"/>
</dbReference>
<dbReference type="AlphaFoldDB" id="A0A919F446"/>
<evidence type="ECO:0000256" key="7">
    <source>
        <dbReference type="ARBA" id="ARBA00022777"/>
    </source>
</evidence>
<evidence type="ECO:0000256" key="2">
    <source>
        <dbReference type="ARBA" id="ARBA00005810"/>
    </source>
</evidence>
<evidence type="ECO:0000313" key="15">
    <source>
        <dbReference type="Proteomes" id="UP000623958"/>
    </source>
</evidence>
<dbReference type="EC" id="2.7.6.3" evidence="3"/>
<accession>A0A919F446</accession>
<evidence type="ECO:0000256" key="6">
    <source>
        <dbReference type="ARBA" id="ARBA00022741"/>
    </source>
</evidence>
<name>A0A919F446_9XANT</name>
<keyword evidence="15" id="KW-1185">Reference proteome</keyword>
<keyword evidence="9" id="KW-0289">Folate biosynthesis</keyword>
<dbReference type="GO" id="GO:0016301">
    <property type="term" value="F:kinase activity"/>
    <property type="evidence" value="ECO:0007669"/>
    <property type="project" value="UniProtKB-KW"/>
</dbReference>
<evidence type="ECO:0000256" key="5">
    <source>
        <dbReference type="ARBA" id="ARBA00022679"/>
    </source>
</evidence>
<organism evidence="14 15">
    <name type="scientific">Xanthomonas boreopolis</name>
    <dbReference type="NCBI Taxonomy" id="86183"/>
    <lineage>
        <taxon>Bacteria</taxon>
        <taxon>Pseudomonadati</taxon>
        <taxon>Pseudomonadota</taxon>
        <taxon>Gammaproteobacteria</taxon>
        <taxon>Lysobacterales</taxon>
        <taxon>Lysobacteraceae</taxon>
        <taxon>Xanthomonas</taxon>
    </lineage>
</organism>
<evidence type="ECO:0000256" key="11">
    <source>
        <dbReference type="ARBA" id="ARBA00029766"/>
    </source>
</evidence>
<comment type="pathway">
    <text evidence="1">Cofactor biosynthesis; tetrahydrofolate biosynthesis; 2-amino-4-hydroxy-6-hydroxymethyl-7,8-dihydropteridine diphosphate from 7,8-dihydroneopterin triphosphate: step 4/4.</text>
</comment>
<dbReference type="Pfam" id="PF01288">
    <property type="entry name" value="HPPK"/>
    <property type="match status" value="1"/>
</dbReference>
<dbReference type="EMBL" id="BNBA01000001">
    <property type="protein sequence ID" value="GHH45943.1"/>
    <property type="molecule type" value="Genomic_DNA"/>
</dbReference>
<dbReference type="PANTHER" id="PTHR43071:SF1">
    <property type="entry name" value="2-AMINO-4-HYDROXY-6-HYDROXYMETHYLDIHYDROPTERIDINE PYROPHOSPHOKINASE"/>
    <property type="match status" value="1"/>
</dbReference>
<dbReference type="InterPro" id="IPR000550">
    <property type="entry name" value="Hppk"/>
</dbReference>
<evidence type="ECO:0000256" key="4">
    <source>
        <dbReference type="ARBA" id="ARBA00016218"/>
    </source>
</evidence>
<evidence type="ECO:0000259" key="13">
    <source>
        <dbReference type="PROSITE" id="PS00794"/>
    </source>
</evidence>
<keyword evidence="8" id="KW-0067">ATP-binding</keyword>
<dbReference type="GO" id="GO:0046656">
    <property type="term" value="P:folic acid biosynthetic process"/>
    <property type="evidence" value="ECO:0007669"/>
    <property type="project" value="UniProtKB-KW"/>
</dbReference>
<reference evidence="14" key="2">
    <citation type="submission" date="2020-09" db="EMBL/GenBank/DDBJ databases">
        <authorList>
            <person name="Sun Q."/>
            <person name="Ohkuma M."/>
        </authorList>
    </citation>
    <scope>NUCLEOTIDE SEQUENCE</scope>
    <source>
        <strain evidence="14">JCM 13306</strain>
    </source>
</reference>